<protein>
    <submittedName>
        <fullName evidence="2">Uncharacterized protein</fullName>
    </submittedName>
</protein>
<organism evidence="2 3">
    <name type="scientific">Ricinus communis</name>
    <name type="common">Castor bean</name>
    <dbReference type="NCBI Taxonomy" id="3988"/>
    <lineage>
        <taxon>Eukaryota</taxon>
        <taxon>Viridiplantae</taxon>
        <taxon>Streptophyta</taxon>
        <taxon>Embryophyta</taxon>
        <taxon>Tracheophyta</taxon>
        <taxon>Spermatophyta</taxon>
        <taxon>Magnoliopsida</taxon>
        <taxon>eudicotyledons</taxon>
        <taxon>Gunneridae</taxon>
        <taxon>Pentapetalae</taxon>
        <taxon>rosids</taxon>
        <taxon>fabids</taxon>
        <taxon>Malpighiales</taxon>
        <taxon>Euphorbiaceae</taxon>
        <taxon>Acalyphoideae</taxon>
        <taxon>Acalypheae</taxon>
        <taxon>Ricinus</taxon>
    </lineage>
</organism>
<evidence type="ECO:0000256" key="1">
    <source>
        <dbReference type="SAM" id="MobiDB-lite"/>
    </source>
</evidence>
<evidence type="ECO:0000313" key="3">
    <source>
        <dbReference type="Proteomes" id="UP000008311"/>
    </source>
</evidence>
<sequence length="109" mass="12006">MKIDEQALEPGTDEIRGKHGTGQYTGGARHDRDLTAVKLESNKQRIELCESRFGVKPADSMRKAVQRRLEDLLRKAASVEEGGKTKANKVLPGSIIAYNHSFLVSSKAI</sequence>
<evidence type="ECO:0000313" key="2">
    <source>
        <dbReference type="EMBL" id="EEF39093.1"/>
    </source>
</evidence>
<feature type="region of interest" description="Disordered" evidence="1">
    <location>
        <begin position="1"/>
        <end position="33"/>
    </location>
</feature>
<gene>
    <name evidence="2" type="ORF">RCOM_1349880</name>
</gene>
<dbReference type="InParanoid" id="B9SBC3"/>
<dbReference type="AlphaFoldDB" id="B9SBC3"/>
<dbReference type="Proteomes" id="UP000008311">
    <property type="component" value="Unassembled WGS sequence"/>
</dbReference>
<keyword evidence="3" id="KW-1185">Reference proteome</keyword>
<proteinExistence type="predicted"/>
<name>B9SBC3_RICCO</name>
<dbReference type="EMBL" id="EQ973913">
    <property type="protein sequence ID" value="EEF39093.1"/>
    <property type="molecule type" value="Genomic_DNA"/>
</dbReference>
<reference evidence="3" key="1">
    <citation type="journal article" date="2010" name="Nat. Biotechnol.">
        <title>Draft genome sequence of the oilseed species Ricinus communis.</title>
        <authorList>
            <person name="Chan A.P."/>
            <person name="Crabtree J."/>
            <person name="Zhao Q."/>
            <person name="Lorenzi H."/>
            <person name="Orvis J."/>
            <person name="Puiu D."/>
            <person name="Melake-Berhan A."/>
            <person name="Jones K.M."/>
            <person name="Redman J."/>
            <person name="Chen G."/>
            <person name="Cahoon E.B."/>
            <person name="Gedil M."/>
            <person name="Stanke M."/>
            <person name="Haas B.J."/>
            <person name="Wortman J.R."/>
            <person name="Fraser-Liggett C.M."/>
            <person name="Ravel J."/>
            <person name="Rabinowicz P.D."/>
        </authorList>
    </citation>
    <scope>NUCLEOTIDE SEQUENCE [LARGE SCALE GENOMIC DNA]</scope>
    <source>
        <strain evidence="3">cv. Hale</strain>
    </source>
</reference>
<accession>B9SBC3</accession>